<reference evidence="1" key="1">
    <citation type="submission" date="2020-05" db="EMBL/GenBank/DDBJ databases">
        <authorList>
            <consortium name="Genoscope - CEA"/>
            <person name="William W."/>
        </authorList>
    </citation>
    <scope>NUCLEOTIDE SEQUENCE [LARGE SCALE GENOMIC DNA]</scope>
    <source>
        <strain evidence="1">PCC 7821</strain>
    </source>
</reference>
<dbReference type="AlphaFoldDB" id="A0A6J7ZJV3"/>
<name>A0A6J7ZJV3_PLARU</name>
<keyword evidence="2" id="KW-1185">Reference proteome</keyword>
<dbReference type="EMBL" id="CZCZ02000012">
    <property type="protein sequence ID" value="CAC5342600.1"/>
    <property type="molecule type" value="Genomic_DNA"/>
</dbReference>
<proteinExistence type="predicted"/>
<gene>
    <name evidence="1" type="ORF">PLAN_20101</name>
</gene>
<protein>
    <submittedName>
        <fullName evidence="1">Uncharacterized protein</fullName>
    </submittedName>
</protein>
<comment type="caution">
    <text evidence="1">The sequence shown here is derived from an EMBL/GenBank/DDBJ whole genome shotgun (WGS) entry which is preliminary data.</text>
</comment>
<evidence type="ECO:0000313" key="2">
    <source>
        <dbReference type="Proteomes" id="UP000196521"/>
    </source>
</evidence>
<accession>A0A6J7ZJV3</accession>
<evidence type="ECO:0000313" key="1">
    <source>
        <dbReference type="EMBL" id="CAC5342600.1"/>
    </source>
</evidence>
<organism evidence="1 2">
    <name type="scientific">Planktothrix rubescens CCAP 1459/22</name>
    <dbReference type="NCBI Taxonomy" id="329571"/>
    <lineage>
        <taxon>Bacteria</taxon>
        <taxon>Bacillati</taxon>
        <taxon>Cyanobacteriota</taxon>
        <taxon>Cyanophyceae</taxon>
        <taxon>Oscillatoriophycideae</taxon>
        <taxon>Oscillatoriales</taxon>
        <taxon>Microcoleaceae</taxon>
        <taxon>Planktothrix</taxon>
    </lineage>
</organism>
<dbReference type="Proteomes" id="UP000196521">
    <property type="component" value="Chromosome"/>
</dbReference>
<dbReference type="EMBL" id="LR812490">
    <property type="protein sequence ID" value="CAC5342600.1"/>
    <property type="molecule type" value="Genomic_DNA"/>
</dbReference>
<sequence length="62" mass="7515">MICKGINLIKGFWLVQNMDYSYHNFHSIPKISTLFLKFDNNYLFIIDLYTKFNYVKIFLIIT</sequence>